<feature type="compositionally biased region" description="Basic and acidic residues" evidence="1">
    <location>
        <begin position="212"/>
        <end position="236"/>
    </location>
</feature>
<organism evidence="2 3">
    <name type="scientific">Actinoplanes flavus</name>
    <dbReference type="NCBI Taxonomy" id="2820290"/>
    <lineage>
        <taxon>Bacteria</taxon>
        <taxon>Bacillati</taxon>
        <taxon>Actinomycetota</taxon>
        <taxon>Actinomycetes</taxon>
        <taxon>Micromonosporales</taxon>
        <taxon>Micromonosporaceae</taxon>
        <taxon>Actinoplanes</taxon>
    </lineage>
</organism>
<accession>A0ABS3UH88</accession>
<name>A0ABS3UH88_9ACTN</name>
<dbReference type="Proteomes" id="UP000679690">
    <property type="component" value="Unassembled WGS sequence"/>
</dbReference>
<proteinExistence type="predicted"/>
<evidence type="ECO:0000313" key="3">
    <source>
        <dbReference type="Proteomes" id="UP000679690"/>
    </source>
</evidence>
<feature type="region of interest" description="Disordered" evidence="1">
    <location>
        <begin position="212"/>
        <end position="238"/>
    </location>
</feature>
<feature type="compositionally biased region" description="Pro residues" evidence="1">
    <location>
        <begin position="295"/>
        <end position="307"/>
    </location>
</feature>
<dbReference type="RefSeq" id="WP_208467314.1">
    <property type="nucleotide sequence ID" value="NZ_JAGFNS010000006.1"/>
</dbReference>
<evidence type="ECO:0000256" key="1">
    <source>
        <dbReference type="SAM" id="MobiDB-lite"/>
    </source>
</evidence>
<keyword evidence="3" id="KW-1185">Reference proteome</keyword>
<dbReference type="EMBL" id="JAGFNS010000006">
    <property type="protein sequence ID" value="MBO3738126.1"/>
    <property type="molecule type" value="Genomic_DNA"/>
</dbReference>
<comment type="caution">
    <text evidence="2">The sequence shown here is derived from an EMBL/GenBank/DDBJ whole genome shotgun (WGS) entry which is preliminary data.</text>
</comment>
<protein>
    <recommendedName>
        <fullName evidence="4">PE-PGRS family protein</fullName>
    </recommendedName>
</protein>
<gene>
    <name evidence="2" type="ORF">J5X75_11385</name>
</gene>
<reference evidence="2 3" key="1">
    <citation type="submission" date="2021-03" db="EMBL/GenBank/DDBJ databases">
        <title>Actinoplanes flavus sp. nov., a novel actinomycete isolated from Coconut Palm rhizosphere soil.</title>
        <authorList>
            <person name="Luo X."/>
        </authorList>
    </citation>
    <scope>NUCLEOTIDE SEQUENCE [LARGE SCALE GENOMIC DNA]</scope>
    <source>
        <strain evidence="2 3">NEAU-H7</strain>
    </source>
</reference>
<feature type="region of interest" description="Disordered" evidence="1">
    <location>
        <begin position="294"/>
        <end position="340"/>
    </location>
</feature>
<evidence type="ECO:0000313" key="2">
    <source>
        <dbReference type="EMBL" id="MBO3738126.1"/>
    </source>
</evidence>
<sequence length="340" mass="37946">MLSLPAGRKPPSTAAGLLDLLEEGGGAVQVKSPPEEVRAAWRRLLHAVKQNGEVPAGWHLLHRGRNEGDLTIELRPGEHPAARYRRPAAASAVPVPAEVVDPHPVVDRLCDQPDRLPASAANRSRTLMIVQALADAASSKGYRVASGERDTLVVVEVADQRYGVRIAEETGKRWNLRLVVELDGPGEGVSRWADYAQRNVEADLPEVLKEMERRTSDLRAQRDARQRAEQRRLEQKRQRKIIKRRDKVLREQVAAWKLARQIRDHCDQLLASGMPADDSWLVWARTYAAQVDPLCDPPVAPPDPSPTEPAEDPSAEPIAEMPSALVPQKSWHPNRRWYHG</sequence>
<evidence type="ECO:0008006" key="4">
    <source>
        <dbReference type="Google" id="ProtNLM"/>
    </source>
</evidence>